<dbReference type="EMBL" id="JARPUR010000004">
    <property type="protein sequence ID" value="KAK4877501.1"/>
    <property type="molecule type" value="Genomic_DNA"/>
</dbReference>
<dbReference type="Gene3D" id="1.20.5.340">
    <property type="match status" value="1"/>
</dbReference>
<dbReference type="PANTHER" id="PTHR16230">
    <property type="entry name" value="CAPPUCCINO"/>
    <property type="match status" value="1"/>
</dbReference>
<evidence type="ECO:0000313" key="3">
    <source>
        <dbReference type="Proteomes" id="UP001353858"/>
    </source>
</evidence>
<comment type="caution">
    <text evidence="2">The sequence shown here is derived from an EMBL/GenBank/DDBJ whole genome shotgun (WGS) entry which is preliminary data.</text>
</comment>
<evidence type="ECO:0000313" key="2">
    <source>
        <dbReference type="EMBL" id="KAK4877501.1"/>
    </source>
</evidence>
<reference evidence="3" key="1">
    <citation type="submission" date="2023-01" db="EMBL/GenBank/DDBJ databases">
        <title>Key to firefly adult light organ development and bioluminescence: homeobox transcription factors regulate luciferase expression and transportation to peroxisome.</title>
        <authorList>
            <person name="Fu X."/>
        </authorList>
    </citation>
    <scope>NUCLEOTIDE SEQUENCE [LARGE SCALE GENOMIC DNA]</scope>
</reference>
<dbReference type="AlphaFoldDB" id="A0AAN7S8D8"/>
<feature type="coiled-coil region" evidence="1">
    <location>
        <begin position="69"/>
        <end position="103"/>
    </location>
</feature>
<evidence type="ECO:0008006" key="4">
    <source>
        <dbReference type="Google" id="ProtNLM"/>
    </source>
</evidence>
<evidence type="ECO:0000256" key="1">
    <source>
        <dbReference type="SAM" id="Coils"/>
    </source>
</evidence>
<dbReference type="GO" id="GO:0031083">
    <property type="term" value="C:BLOC-1 complex"/>
    <property type="evidence" value="ECO:0007669"/>
    <property type="project" value="TreeGrafter"/>
</dbReference>
<keyword evidence="3" id="KW-1185">Reference proteome</keyword>
<organism evidence="2 3">
    <name type="scientific">Aquatica leii</name>
    <dbReference type="NCBI Taxonomy" id="1421715"/>
    <lineage>
        <taxon>Eukaryota</taxon>
        <taxon>Metazoa</taxon>
        <taxon>Ecdysozoa</taxon>
        <taxon>Arthropoda</taxon>
        <taxon>Hexapoda</taxon>
        <taxon>Insecta</taxon>
        <taxon>Pterygota</taxon>
        <taxon>Neoptera</taxon>
        <taxon>Endopterygota</taxon>
        <taxon>Coleoptera</taxon>
        <taxon>Polyphaga</taxon>
        <taxon>Elateriformia</taxon>
        <taxon>Elateroidea</taxon>
        <taxon>Lampyridae</taxon>
        <taxon>Luciolinae</taxon>
        <taxon>Aquatica</taxon>
    </lineage>
</organism>
<dbReference type="Proteomes" id="UP001353858">
    <property type="component" value="Unassembled WGS sequence"/>
</dbReference>
<dbReference type="InterPro" id="IPR024857">
    <property type="entry name" value="Cappuccino"/>
</dbReference>
<protein>
    <recommendedName>
        <fullName evidence="4">Biogenesis of lysosome-related organelles complex 1 subunit 4</fullName>
    </recommendedName>
</protein>
<name>A0AAN7S8D8_9COLE</name>
<accession>A0AAN7S8D8</accession>
<gene>
    <name evidence="2" type="ORF">RN001_010007</name>
</gene>
<keyword evidence="1" id="KW-0175">Coiled coil</keyword>
<sequence>MLKRTAEEYSKYLKVNLEEKLVPIHQSVDDMLTRLEEFETLLTIVQQERCNAVGLTGSLTQSVDCFGDIKELCERIDRLEKLVEHIKSNVDTVERKIETAEEHYGLTDNTSKIKNLLIPLFKKNVVVREPSNTEEMEVFSTENYFKQTQDKESGSSS</sequence>
<proteinExistence type="predicted"/>
<dbReference type="PANTHER" id="PTHR16230:SF3">
    <property type="entry name" value="BIOGENESIS OF LYSOSOMAL ORGANELLES COMPLEX-1, SUBUNIT 4, CAPPUCCINO"/>
    <property type="match status" value="1"/>
</dbReference>